<dbReference type="Gene3D" id="3.40.630.30">
    <property type="match status" value="1"/>
</dbReference>
<dbReference type="PANTHER" id="PTHR43072:SF23">
    <property type="entry name" value="UPF0039 PROTEIN C11D3.02C"/>
    <property type="match status" value="1"/>
</dbReference>
<dbReference type="EMBL" id="JABXIY010000048">
    <property type="protein sequence ID" value="NVK98554.1"/>
    <property type="molecule type" value="Genomic_DNA"/>
</dbReference>
<sequence length="137" mass="14898">MTPTELARLHARAFTQSRPWSESEFAALLGNPHTHLVGDLRCFALFQVIAGEAELLTIATDPDQRRQGLARACMDAWQAQAARAGATRALLDVAADNDPAIALYTACGYAPCGLRRGYYRRPSGETADAIVMERPLP</sequence>
<dbReference type="PANTHER" id="PTHR43072">
    <property type="entry name" value="N-ACETYLTRANSFERASE"/>
    <property type="match status" value="1"/>
</dbReference>
<dbReference type="Proteomes" id="UP000565723">
    <property type="component" value="Unassembled WGS sequence"/>
</dbReference>
<proteinExistence type="predicted"/>
<evidence type="ECO:0000256" key="2">
    <source>
        <dbReference type="ARBA" id="ARBA00023315"/>
    </source>
</evidence>
<dbReference type="AlphaFoldDB" id="A0A850LKE1"/>
<comment type="caution">
    <text evidence="4">The sequence shown here is derived from an EMBL/GenBank/DDBJ whole genome shotgun (WGS) entry which is preliminary data.</text>
</comment>
<feature type="domain" description="N-acetyltransferase" evidence="3">
    <location>
        <begin position="1"/>
        <end position="137"/>
    </location>
</feature>
<dbReference type="SUPFAM" id="SSF55729">
    <property type="entry name" value="Acyl-CoA N-acyltransferases (Nat)"/>
    <property type="match status" value="1"/>
</dbReference>
<name>A0A850LKE1_9RHOB</name>
<accession>A0A850LKE1</accession>
<evidence type="ECO:0000259" key="3">
    <source>
        <dbReference type="PROSITE" id="PS51186"/>
    </source>
</evidence>
<evidence type="ECO:0000313" key="5">
    <source>
        <dbReference type="Proteomes" id="UP000565723"/>
    </source>
</evidence>
<dbReference type="Pfam" id="PF00583">
    <property type="entry name" value="Acetyltransf_1"/>
    <property type="match status" value="1"/>
</dbReference>
<dbReference type="GO" id="GO:0016747">
    <property type="term" value="F:acyltransferase activity, transferring groups other than amino-acyl groups"/>
    <property type="evidence" value="ECO:0007669"/>
    <property type="project" value="InterPro"/>
</dbReference>
<protein>
    <submittedName>
        <fullName evidence="4">GNAT family N-acetyltransferase</fullName>
    </submittedName>
</protein>
<keyword evidence="1 4" id="KW-0808">Transferase</keyword>
<evidence type="ECO:0000256" key="1">
    <source>
        <dbReference type="ARBA" id="ARBA00022679"/>
    </source>
</evidence>
<evidence type="ECO:0000313" key="4">
    <source>
        <dbReference type="EMBL" id="NVK98554.1"/>
    </source>
</evidence>
<keyword evidence="2" id="KW-0012">Acyltransferase</keyword>
<dbReference type="PROSITE" id="PS51186">
    <property type="entry name" value="GNAT"/>
    <property type="match status" value="1"/>
</dbReference>
<dbReference type="RefSeq" id="WP_011046141.1">
    <property type="nucleotide sequence ID" value="NZ_CP076685.1"/>
</dbReference>
<gene>
    <name evidence="4" type="ORF">HW564_16635</name>
</gene>
<reference evidence="4 5" key="1">
    <citation type="journal article" date="2020" name="Proc. Natl. Acad. Sci. U.S.A.">
        <title>Ecological drivers of bacterial community assembly in synthetic phycospheres.</title>
        <authorList>
            <person name="Fu H."/>
            <person name="Uchimiya M."/>
            <person name="Gore J."/>
            <person name="Moran M.A."/>
        </authorList>
    </citation>
    <scope>NUCLEOTIDE SEQUENCE [LARGE SCALE GENOMIC DNA]</scope>
    <source>
        <strain evidence="4">HF-Din03</strain>
    </source>
</reference>
<dbReference type="CDD" id="cd04301">
    <property type="entry name" value="NAT_SF"/>
    <property type="match status" value="1"/>
</dbReference>
<organism evidence="4 5">
    <name type="scientific">Ruegeria pomeroyi</name>
    <dbReference type="NCBI Taxonomy" id="89184"/>
    <lineage>
        <taxon>Bacteria</taxon>
        <taxon>Pseudomonadati</taxon>
        <taxon>Pseudomonadota</taxon>
        <taxon>Alphaproteobacteria</taxon>
        <taxon>Rhodobacterales</taxon>
        <taxon>Roseobacteraceae</taxon>
        <taxon>Ruegeria</taxon>
    </lineage>
</organism>
<dbReference type="InterPro" id="IPR016181">
    <property type="entry name" value="Acyl_CoA_acyltransferase"/>
</dbReference>
<dbReference type="OMA" id="FDECELL"/>
<dbReference type="InterPro" id="IPR000182">
    <property type="entry name" value="GNAT_dom"/>
</dbReference>